<keyword evidence="15" id="KW-1185">Reference proteome</keyword>
<dbReference type="PANTHER" id="PTHR30050:SF2">
    <property type="entry name" value="CHROMOSOMAL REPLICATION INITIATOR PROTEIN DNAA"/>
    <property type="match status" value="1"/>
</dbReference>
<dbReference type="RefSeq" id="WP_390468689.1">
    <property type="nucleotide sequence ID" value="NZ_BAABXL010000001.1"/>
</dbReference>
<protein>
    <recommendedName>
        <fullName evidence="8 9">Chromosomal replication initiator protein DnaA</fullName>
    </recommendedName>
</protein>
<evidence type="ECO:0000256" key="8">
    <source>
        <dbReference type="HAMAP-Rule" id="MF_00377"/>
    </source>
</evidence>
<dbReference type="InterPro" id="IPR010921">
    <property type="entry name" value="Trp_repressor/repl_initiator"/>
</dbReference>
<dbReference type="InterPro" id="IPR018312">
    <property type="entry name" value="Chromosome_initiator_DnaA_CS"/>
</dbReference>
<dbReference type="InterPro" id="IPR024633">
    <property type="entry name" value="DnaA_N_dom"/>
</dbReference>
<feature type="domain" description="Chromosomal replication initiator DnaA C-terminal" evidence="13">
    <location>
        <begin position="365"/>
        <end position="434"/>
    </location>
</feature>
<dbReference type="InterPro" id="IPR038454">
    <property type="entry name" value="DnaA_N_sf"/>
</dbReference>
<dbReference type="Gene3D" id="1.10.1750.10">
    <property type="match status" value="1"/>
</dbReference>
<evidence type="ECO:0000256" key="7">
    <source>
        <dbReference type="ARBA" id="ARBA00023125"/>
    </source>
</evidence>
<evidence type="ECO:0000256" key="4">
    <source>
        <dbReference type="ARBA" id="ARBA00022741"/>
    </source>
</evidence>
<evidence type="ECO:0000256" key="6">
    <source>
        <dbReference type="ARBA" id="ARBA00023121"/>
    </source>
</evidence>
<keyword evidence="7 8" id="KW-0238">DNA-binding</keyword>
<dbReference type="SMART" id="SM00760">
    <property type="entry name" value="Bac_DnaA_C"/>
    <property type="match status" value="1"/>
</dbReference>
<dbReference type="Pfam" id="PF08299">
    <property type="entry name" value="Bac_DnaA_C"/>
    <property type="match status" value="1"/>
</dbReference>
<feature type="domain" description="AAA+ ATPase" evidence="12">
    <location>
        <begin position="150"/>
        <end position="282"/>
    </location>
</feature>
<dbReference type="InterPro" id="IPR013159">
    <property type="entry name" value="DnaA_C"/>
</dbReference>
<proteinExistence type="inferred from homology"/>
<dbReference type="Pfam" id="PF00308">
    <property type="entry name" value="Bac_DnaA"/>
    <property type="match status" value="1"/>
</dbReference>
<feature type="binding site" evidence="8">
    <location>
        <position position="165"/>
    </location>
    <ligand>
        <name>ATP</name>
        <dbReference type="ChEBI" id="CHEBI:30616"/>
    </ligand>
</feature>
<feature type="binding site" evidence="8">
    <location>
        <position position="164"/>
    </location>
    <ligand>
        <name>ATP</name>
        <dbReference type="ChEBI" id="CHEBI:30616"/>
    </ligand>
</feature>
<comment type="domain">
    <text evidence="8">Domain I is involved in oligomerization and binding regulators, domain II is flexibile and of varying length in different bacteria, domain III forms the AAA+ region, while domain IV binds dsDNA.</text>
</comment>
<organism evidence="14 15">
    <name type="scientific">Enterocloster alcoholdehydrogenati</name>
    <dbReference type="NCBI Taxonomy" id="2547410"/>
    <lineage>
        <taxon>Bacteria</taxon>
        <taxon>Bacillati</taxon>
        <taxon>Bacillota</taxon>
        <taxon>Clostridia</taxon>
        <taxon>Lachnospirales</taxon>
        <taxon>Lachnospiraceae</taxon>
        <taxon>Enterocloster</taxon>
    </lineage>
</organism>
<comment type="subcellular location">
    <subcellularLocation>
        <location evidence="8">Cytoplasm</location>
    </subcellularLocation>
</comment>
<dbReference type="InterPro" id="IPR020591">
    <property type="entry name" value="Chromosome_initiator_DnaA-like"/>
</dbReference>
<evidence type="ECO:0000259" key="13">
    <source>
        <dbReference type="SMART" id="SM00760"/>
    </source>
</evidence>
<comment type="subunit">
    <text evidence="8">Oligomerizes as a right-handed, spiral filament on DNA at oriC.</text>
</comment>
<comment type="caution">
    <text evidence="14">The sequence shown here is derived from an EMBL/GenBank/DDBJ whole genome shotgun (WGS) entry which is preliminary data.</text>
</comment>
<dbReference type="PANTHER" id="PTHR30050">
    <property type="entry name" value="CHROMOSOMAL REPLICATION INITIATOR PROTEIN DNAA"/>
    <property type="match status" value="1"/>
</dbReference>
<dbReference type="Proteomes" id="UP001600894">
    <property type="component" value="Unassembled WGS sequence"/>
</dbReference>
<dbReference type="Gene3D" id="3.40.50.300">
    <property type="entry name" value="P-loop containing nucleotide triphosphate hydrolases"/>
    <property type="match status" value="1"/>
</dbReference>
<evidence type="ECO:0000256" key="1">
    <source>
        <dbReference type="ARBA" id="ARBA00006583"/>
    </source>
</evidence>
<comment type="function">
    <text evidence="8 10">Plays an essential role in the initiation and regulation of chromosomal replication. ATP-DnaA binds to the origin of replication (oriC) to initiate formation of the DNA replication initiation complex once per cell cycle. Binds the DnaA box (a 9 base pair repeat at the origin) and separates the double-stranded (ds)DNA. Forms a right-handed helical filament on oriC DNA; dsDNA binds to the exterior of the filament while single-stranded (ss)DNA is stabiized in the filament's interior. The ATP-DnaA-oriC complex binds and stabilizes one strand of the AT-rich DNA unwinding element (DUE), permitting loading of DNA polymerase. After initiation quickly degrades to an ADP-DnaA complex that is not apt for DNA replication. Binds acidic phospholipids.</text>
</comment>
<dbReference type="CDD" id="cd00009">
    <property type="entry name" value="AAA"/>
    <property type="match status" value="1"/>
</dbReference>
<feature type="binding site" evidence="8">
    <location>
        <position position="163"/>
    </location>
    <ligand>
        <name>ATP</name>
        <dbReference type="ChEBI" id="CHEBI:30616"/>
    </ligand>
</feature>
<evidence type="ECO:0000256" key="10">
    <source>
        <dbReference type="RuleBase" id="RU000577"/>
    </source>
</evidence>
<reference evidence="14 15" key="1">
    <citation type="submission" date="2024-04" db="EMBL/GenBank/DDBJ databases">
        <title>Defined microbial consortia suppress multidrug-resistant proinflammatory Enterobacteriaceae via ecological control.</title>
        <authorList>
            <person name="Furuichi M."/>
            <person name="Kawaguchi T."/>
            <person name="Pust M."/>
            <person name="Yasuma K."/>
            <person name="Plichta D."/>
            <person name="Hasegawa N."/>
            <person name="Ohya T."/>
            <person name="Bhattarai S."/>
            <person name="Sasajima S."/>
            <person name="Aoto Y."/>
            <person name="Tuganbaev T."/>
            <person name="Yaginuma M."/>
            <person name="Ueda M."/>
            <person name="Okahashi N."/>
            <person name="Amafuji K."/>
            <person name="Kiridooshi Y."/>
            <person name="Sugita K."/>
            <person name="Strazar M."/>
            <person name="Skelly A."/>
            <person name="Suda W."/>
            <person name="Hattori M."/>
            <person name="Nakamoto N."/>
            <person name="Caballero S."/>
            <person name="Norman J."/>
            <person name="Olle B."/>
            <person name="Tanoue T."/>
            <person name="Arita M."/>
            <person name="Bucci V."/>
            <person name="Atarashi K."/>
            <person name="Xavier R."/>
            <person name="Honda K."/>
        </authorList>
    </citation>
    <scope>NUCLEOTIDE SEQUENCE [LARGE SCALE GENOMIC DNA]</scope>
    <source>
        <strain evidence="15">f13</strain>
    </source>
</reference>
<evidence type="ECO:0000256" key="5">
    <source>
        <dbReference type="ARBA" id="ARBA00022840"/>
    </source>
</evidence>
<comment type="similarity">
    <text evidence="1 8 11">Belongs to the DnaA family.</text>
</comment>
<comment type="caution">
    <text evidence="8">Lacks conserved residue(s) required for the propagation of feature annotation.</text>
</comment>
<dbReference type="EMBL" id="BAABXL010000001">
    <property type="protein sequence ID" value="GAA6266941.1"/>
    <property type="molecule type" value="Genomic_DNA"/>
</dbReference>
<keyword evidence="2 8" id="KW-0963">Cytoplasm</keyword>
<evidence type="ECO:0000256" key="2">
    <source>
        <dbReference type="ARBA" id="ARBA00022490"/>
    </source>
</evidence>
<dbReference type="InterPro" id="IPR027417">
    <property type="entry name" value="P-loop_NTPase"/>
</dbReference>
<dbReference type="Gene3D" id="3.30.300.180">
    <property type="match status" value="1"/>
</dbReference>
<keyword evidence="4 8" id="KW-0547">Nucleotide-binding</keyword>
<evidence type="ECO:0000256" key="11">
    <source>
        <dbReference type="RuleBase" id="RU004227"/>
    </source>
</evidence>
<feature type="region of interest" description="Domain IV, binds dsDNA" evidence="8">
    <location>
        <begin position="337"/>
        <end position="458"/>
    </location>
</feature>
<evidence type="ECO:0000313" key="14">
    <source>
        <dbReference type="EMBL" id="GAA6266941.1"/>
    </source>
</evidence>
<feature type="region of interest" description="Domain I, interacts with DnaA modulators" evidence="8">
    <location>
        <begin position="1"/>
        <end position="92"/>
    </location>
</feature>
<dbReference type="SMART" id="SM00382">
    <property type="entry name" value="AAA"/>
    <property type="match status" value="1"/>
</dbReference>
<dbReference type="InterPro" id="IPR003593">
    <property type="entry name" value="AAA+_ATPase"/>
</dbReference>
<dbReference type="PROSITE" id="PS01008">
    <property type="entry name" value="DNAA"/>
    <property type="match status" value="1"/>
</dbReference>
<gene>
    <name evidence="8 14" type="primary">dnaA</name>
    <name evidence="14" type="ORF">F130042H8_00010</name>
</gene>
<dbReference type="InterPro" id="IPR001957">
    <property type="entry name" value="Chromosome_initiator_DnaA"/>
</dbReference>
<dbReference type="Gene3D" id="1.10.8.60">
    <property type="match status" value="1"/>
</dbReference>
<keyword evidence="6 8" id="KW-0446">Lipid-binding</keyword>
<dbReference type="PRINTS" id="PR00051">
    <property type="entry name" value="DNAA"/>
</dbReference>
<evidence type="ECO:0000259" key="12">
    <source>
        <dbReference type="SMART" id="SM00382"/>
    </source>
</evidence>
<evidence type="ECO:0000256" key="3">
    <source>
        <dbReference type="ARBA" id="ARBA00022705"/>
    </source>
</evidence>
<keyword evidence="3 8" id="KW-0235">DNA replication</keyword>
<dbReference type="Pfam" id="PF11638">
    <property type="entry name" value="DnaA_N"/>
    <property type="match status" value="1"/>
</dbReference>
<accession>A0ABQ0ASC6</accession>
<sequence>MIDKIKENWEKILLILREEYGDQITDISYKTWLEPLKPYSFKGNTITIIVPEQPFISYVKKKYSTFLKVTISEFLGKECEVDFKAKEQVEAEEQPAAPSLIPKAKAPVSPDVIQNANLNPKYTFDTFVVGSNNNLAHAAALAVAESPGEIYNPLFIYGGVGLGKTHLMHAIAHFILKDNPKSKILYVSSETFTNELIDAIRNKNNITTTEFREKYRNNDVLLIDDIQFIIGKESTQEEFFHTFNTLYESKKQIIISSDKPPKEIETLEERLRSRFEWGLTVDIQSPDYETRMAILRKKEEMEGYNIDNEVIKYIATNIKSNIRELEGALTKIVALSRLNKCDITLELAEEALKDIISPNAQREVTPELIIQVVSDHFGITPADVMSQKRTKDIVYPRQIIMYLCRDMTEASLQVIGLSLGKRDHTTVIHGAEKIAADLQKDETLRNTIDILKKKINPQ</sequence>
<dbReference type="SUPFAM" id="SSF52540">
    <property type="entry name" value="P-loop containing nucleoside triphosphate hydrolases"/>
    <property type="match status" value="1"/>
</dbReference>
<dbReference type="SUPFAM" id="SSF48295">
    <property type="entry name" value="TrpR-like"/>
    <property type="match status" value="1"/>
</dbReference>
<name>A0ABQ0ASC6_9FIRM</name>
<keyword evidence="5 8" id="KW-0067">ATP-binding</keyword>
<dbReference type="CDD" id="cd06571">
    <property type="entry name" value="Bac_DnaA_C"/>
    <property type="match status" value="1"/>
</dbReference>
<evidence type="ECO:0000256" key="9">
    <source>
        <dbReference type="NCBIfam" id="TIGR00362"/>
    </source>
</evidence>
<feature type="binding site" evidence="8">
    <location>
        <position position="161"/>
    </location>
    <ligand>
        <name>ATP</name>
        <dbReference type="ChEBI" id="CHEBI:30616"/>
    </ligand>
</feature>
<evidence type="ECO:0000313" key="15">
    <source>
        <dbReference type="Proteomes" id="UP001600894"/>
    </source>
</evidence>
<dbReference type="InterPro" id="IPR013317">
    <property type="entry name" value="DnaA_dom"/>
</dbReference>
<dbReference type="NCBIfam" id="TIGR00362">
    <property type="entry name" value="DnaA"/>
    <property type="match status" value="1"/>
</dbReference>
<dbReference type="HAMAP" id="MF_00377">
    <property type="entry name" value="DnaA_bact"/>
    <property type="match status" value="1"/>
</dbReference>